<gene>
    <name evidence="5" type="ORF">CYD53_111189</name>
    <name evidence="4" type="ORF">CYD53_13524</name>
</gene>
<proteinExistence type="inferred from homology"/>
<protein>
    <submittedName>
        <fullName evidence="4">Cys/Met metabolism PLP-dependent enzyme</fullName>
    </submittedName>
</protein>
<dbReference type="Gene3D" id="3.90.1150.10">
    <property type="entry name" value="Aspartate Aminotransferase, domain 1"/>
    <property type="match status" value="1"/>
</dbReference>
<dbReference type="EMBL" id="PQFZ01000011">
    <property type="protein sequence ID" value="POR49694.1"/>
    <property type="molecule type" value="Genomic_DNA"/>
</dbReference>
<reference evidence="4 6" key="1">
    <citation type="submission" date="2018-01" db="EMBL/GenBank/DDBJ databases">
        <title>Genomic Encyclopedia of Type Strains, Phase III (KMG-III): the genomes of soil and plant-associated and newly described type strains.</title>
        <authorList>
            <person name="Whitman W."/>
        </authorList>
    </citation>
    <scope>NUCLEOTIDE SEQUENCE [LARGE SCALE GENOMIC DNA]</scope>
    <source>
        <strain evidence="4 6">1131</strain>
    </source>
</reference>
<keyword evidence="2 3" id="KW-0663">Pyridoxal phosphate</keyword>
<dbReference type="InterPro" id="IPR000277">
    <property type="entry name" value="Cys/Met-Metab_PyrdxlP-dep_enz"/>
</dbReference>
<evidence type="ECO:0000313" key="5">
    <source>
        <dbReference type="EMBL" id="POR49694.1"/>
    </source>
</evidence>
<dbReference type="EMBL" id="PQFZ01000035">
    <property type="protein sequence ID" value="POR45366.1"/>
    <property type="molecule type" value="Genomic_DNA"/>
</dbReference>
<dbReference type="SUPFAM" id="SSF53383">
    <property type="entry name" value="PLP-dependent transferases"/>
    <property type="match status" value="1"/>
</dbReference>
<dbReference type="AlphaFoldDB" id="A0A2S4LSD2"/>
<organism evidence="4 6">
    <name type="scientific">Bosea psychrotolerans</name>
    <dbReference type="NCBI Taxonomy" id="1871628"/>
    <lineage>
        <taxon>Bacteria</taxon>
        <taxon>Pseudomonadati</taxon>
        <taxon>Pseudomonadota</taxon>
        <taxon>Alphaproteobacteria</taxon>
        <taxon>Hyphomicrobiales</taxon>
        <taxon>Boseaceae</taxon>
        <taxon>Bosea</taxon>
    </lineage>
</organism>
<comment type="cofactor">
    <cofactor evidence="1 3">
        <name>pyridoxal 5'-phosphate</name>
        <dbReference type="ChEBI" id="CHEBI:597326"/>
    </cofactor>
</comment>
<accession>A0A2S4LSD2</accession>
<keyword evidence="6" id="KW-1185">Reference proteome</keyword>
<evidence type="ECO:0000256" key="1">
    <source>
        <dbReference type="ARBA" id="ARBA00001933"/>
    </source>
</evidence>
<dbReference type="InterPro" id="IPR015424">
    <property type="entry name" value="PyrdxlP-dep_Trfase"/>
</dbReference>
<evidence type="ECO:0000313" key="6">
    <source>
        <dbReference type="Proteomes" id="UP000236919"/>
    </source>
</evidence>
<name>A0A2S4LSD2_9HYPH</name>
<comment type="similarity">
    <text evidence="3">Belongs to the trans-sulfuration enzymes family.</text>
</comment>
<sequence length="39" mass="4072">SIEGTGSPCPTDLLRLSTGIEDVEDLYADLDQALKAGHA</sequence>
<evidence type="ECO:0000313" key="4">
    <source>
        <dbReference type="EMBL" id="POR45366.1"/>
    </source>
</evidence>
<dbReference type="OrthoDB" id="9805790at2"/>
<dbReference type="GO" id="GO:0019346">
    <property type="term" value="P:transsulfuration"/>
    <property type="evidence" value="ECO:0007669"/>
    <property type="project" value="InterPro"/>
</dbReference>
<dbReference type="Pfam" id="PF01053">
    <property type="entry name" value="Cys_Met_Meta_PP"/>
    <property type="match status" value="1"/>
</dbReference>
<dbReference type="RefSeq" id="WP_146055954.1">
    <property type="nucleotide sequence ID" value="NZ_PQFZ01000011.1"/>
</dbReference>
<dbReference type="InterPro" id="IPR015422">
    <property type="entry name" value="PyrdxlP-dep_Trfase_small"/>
</dbReference>
<comment type="caution">
    <text evidence="4">The sequence shown here is derived from an EMBL/GenBank/DDBJ whole genome shotgun (WGS) entry which is preliminary data.</text>
</comment>
<dbReference type="GO" id="GO:0030170">
    <property type="term" value="F:pyridoxal phosphate binding"/>
    <property type="evidence" value="ECO:0007669"/>
    <property type="project" value="InterPro"/>
</dbReference>
<feature type="non-terminal residue" evidence="4">
    <location>
        <position position="1"/>
    </location>
</feature>
<dbReference type="Proteomes" id="UP000236919">
    <property type="component" value="Unassembled WGS sequence"/>
</dbReference>
<evidence type="ECO:0000256" key="3">
    <source>
        <dbReference type="RuleBase" id="RU362118"/>
    </source>
</evidence>
<evidence type="ECO:0000256" key="2">
    <source>
        <dbReference type="ARBA" id="ARBA00022898"/>
    </source>
</evidence>